<feature type="transmembrane region" description="Helical" evidence="7">
    <location>
        <begin position="12"/>
        <end position="37"/>
    </location>
</feature>
<comment type="similarity">
    <text evidence="7">Belongs to the binding-protein-dependent transport system permease family.</text>
</comment>
<keyword evidence="5 7" id="KW-1133">Transmembrane helix</keyword>
<reference evidence="9" key="2">
    <citation type="journal article" date="2021" name="PeerJ">
        <title>Extensive microbial diversity within the chicken gut microbiome revealed by metagenomics and culture.</title>
        <authorList>
            <person name="Gilroy R."/>
            <person name="Ravi A."/>
            <person name="Getino M."/>
            <person name="Pursley I."/>
            <person name="Horton D.L."/>
            <person name="Alikhan N.F."/>
            <person name="Baker D."/>
            <person name="Gharbi K."/>
            <person name="Hall N."/>
            <person name="Watson M."/>
            <person name="Adriaenssens E.M."/>
            <person name="Foster-Nyarko E."/>
            <person name="Jarju S."/>
            <person name="Secka A."/>
            <person name="Antonio M."/>
            <person name="Oren A."/>
            <person name="Chaudhuri R.R."/>
            <person name="La Ragione R."/>
            <person name="Hildebrand F."/>
            <person name="Pallen M.J."/>
        </authorList>
    </citation>
    <scope>NUCLEOTIDE SEQUENCE</scope>
    <source>
        <strain evidence="9">ChiSjej4B22-9803</strain>
    </source>
</reference>
<dbReference type="Proteomes" id="UP000824111">
    <property type="component" value="Unassembled WGS sequence"/>
</dbReference>
<name>A0A9D1LWA4_9FIRM</name>
<evidence type="ECO:0000256" key="3">
    <source>
        <dbReference type="ARBA" id="ARBA00022475"/>
    </source>
</evidence>
<comment type="subcellular location">
    <subcellularLocation>
        <location evidence="1 7">Cell membrane</location>
        <topology evidence="1 7">Multi-pass membrane protein</topology>
    </subcellularLocation>
</comment>
<dbReference type="InterPro" id="IPR000515">
    <property type="entry name" value="MetI-like"/>
</dbReference>
<accession>A0A9D1LWA4</accession>
<evidence type="ECO:0000256" key="2">
    <source>
        <dbReference type="ARBA" id="ARBA00022448"/>
    </source>
</evidence>
<sequence>MNSIRRSAGERIFEVFNIILMVVIALIMIYPLLYVIFSSFSDPYALAAHSGLLLKPQGFSIEAYRMMSKNSMILTGYANTLFVVVVGTTLNIVLTALGAYFLSTKGPMFKKPITIMIIVTMYFSGGMIPLYFTVTGLGLEDNLLALILPSAINTFNLIVMKTAFQAVPESMKESAYLDGAGELTTLFRVVLPLAKATIAVLLLYYAVDHWNAWFNASLFINDRTLYPLQLVLREILIQSDTSSMSVGTLSDDQYAISETIKYAVTVAATIPILCIYPFLQKYFEKGIMIGAVKG</sequence>
<feature type="domain" description="ABC transmembrane type-1" evidence="8">
    <location>
        <begin position="77"/>
        <end position="279"/>
    </location>
</feature>
<keyword evidence="6 7" id="KW-0472">Membrane</keyword>
<keyword evidence="2 7" id="KW-0813">Transport</keyword>
<organism evidence="9 10">
    <name type="scientific">Candidatus Avimonoglobus intestinipullorum</name>
    <dbReference type="NCBI Taxonomy" id="2840699"/>
    <lineage>
        <taxon>Bacteria</taxon>
        <taxon>Bacillati</taxon>
        <taxon>Bacillota</taxon>
        <taxon>Clostridia</taxon>
        <taxon>Eubacteriales</taxon>
        <taxon>Candidatus Avimonoglobus</taxon>
    </lineage>
</organism>
<keyword evidence="4 7" id="KW-0812">Transmembrane</keyword>
<evidence type="ECO:0000313" key="10">
    <source>
        <dbReference type="Proteomes" id="UP000824111"/>
    </source>
</evidence>
<dbReference type="PANTHER" id="PTHR43744">
    <property type="entry name" value="ABC TRANSPORTER PERMEASE PROTEIN MG189-RELATED-RELATED"/>
    <property type="match status" value="1"/>
</dbReference>
<dbReference type="SUPFAM" id="SSF161098">
    <property type="entry name" value="MetI-like"/>
    <property type="match status" value="1"/>
</dbReference>
<evidence type="ECO:0000256" key="5">
    <source>
        <dbReference type="ARBA" id="ARBA00022989"/>
    </source>
</evidence>
<dbReference type="CDD" id="cd06261">
    <property type="entry name" value="TM_PBP2"/>
    <property type="match status" value="1"/>
</dbReference>
<dbReference type="InterPro" id="IPR035906">
    <property type="entry name" value="MetI-like_sf"/>
</dbReference>
<dbReference type="PROSITE" id="PS50928">
    <property type="entry name" value="ABC_TM1"/>
    <property type="match status" value="1"/>
</dbReference>
<evidence type="ECO:0000259" key="8">
    <source>
        <dbReference type="PROSITE" id="PS50928"/>
    </source>
</evidence>
<evidence type="ECO:0000313" key="9">
    <source>
        <dbReference type="EMBL" id="HIU49151.1"/>
    </source>
</evidence>
<evidence type="ECO:0000256" key="7">
    <source>
        <dbReference type="RuleBase" id="RU363032"/>
    </source>
</evidence>
<dbReference type="Gene3D" id="1.10.3720.10">
    <property type="entry name" value="MetI-like"/>
    <property type="match status" value="1"/>
</dbReference>
<reference evidence="9" key="1">
    <citation type="submission" date="2020-10" db="EMBL/GenBank/DDBJ databases">
        <authorList>
            <person name="Gilroy R."/>
        </authorList>
    </citation>
    <scope>NUCLEOTIDE SEQUENCE</scope>
    <source>
        <strain evidence="9">ChiSjej4B22-9803</strain>
    </source>
</reference>
<dbReference type="AlphaFoldDB" id="A0A9D1LWA4"/>
<keyword evidence="3" id="KW-1003">Cell membrane</keyword>
<feature type="transmembrane region" description="Helical" evidence="7">
    <location>
        <begin position="185"/>
        <end position="207"/>
    </location>
</feature>
<dbReference type="Pfam" id="PF00528">
    <property type="entry name" value="BPD_transp_1"/>
    <property type="match status" value="1"/>
</dbReference>
<gene>
    <name evidence="9" type="ORF">IAB04_07275</name>
</gene>
<proteinExistence type="inferred from homology"/>
<dbReference type="PANTHER" id="PTHR43744:SF9">
    <property type="entry name" value="POLYGALACTURONAN_RHAMNOGALACTURONAN TRANSPORT SYSTEM PERMEASE PROTEIN YTCP"/>
    <property type="match status" value="1"/>
</dbReference>
<feature type="transmembrane region" description="Helical" evidence="7">
    <location>
        <begin position="113"/>
        <end position="132"/>
    </location>
</feature>
<dbReference type="EMBL" id="DVND01000184">
    <property type="protein sequence ID" value="HIU49151.1"/>
    <property type="molecule type" value="Genomic_DNA"/>
</dbReference>
<dbReference type="GO" id="GO:0055085">
    <property type="term" value="P:transmembrane transport"/>
    <property type="evidence" value="ECO:0007669"/>
    <property type="project" value="InterPro"/>
</dbReference>
<dbReference type="GO" id="GO:0005886">
    <property type="term" value="C:plasma membrane"/>
    <property type="evidence" value="ECO:0007669"/>
    <property type="project" value="UniProtKB-SubCell"/>
</dbReference>
<feature type="transmembrane region" description="Helical" evidence="7">
    <location>
        <begin position="144"/>
        <end position="164"/>
    </location>
</feature>
<comment type="caution">
    <text evidence="9">The sequence shown here is derived from an EMBL/GenBank/DDBJ whole genome shotgun (WGS) entry which is preliminary data.</text>
</comment>
<evidence type="ECO:0000256" key="6">
    <source>
        <dbReference type="ARBA" id="ARBA00023136"/>
    </source>
</evidence>
<protein>
    <submittedName>
        <fullName evidence="9">Carbohydrate ABC transporter permease</fullName>
    </submittedName>
</protein>
<feature type="transmembrane region" description="Helical" evidence="7">
    <location>
        <begin position="76"/>
        <end position="101"/>
    </location>
</feature>
<feature type="transmembrane region" description="Helical" evidence="7">
    <location>
        <begin position="260"/>
        <end position="279"/>
    </location>
</feature>
<evidence type="ECO:0000256" key="4">
    <source>
        <dbReference type="ARBA" id="ARBA00022692"/>
    </source>
</evidence>
<evidence type="ECO:0000256" key="1">
    <source>
        <dbReference type="ARBA" id="ARBA00004651"/>
    </source>
</evidence>